<dbReference type="EMBL" id="NWSH01001586">
    <property type="protein sequence ID" value="PCG70781.1"/>
    <property type="molecule type" value="Genomic_DNA"/>
</dbReference>
<feature type="region of interest" description="Disordered" evidence="1">
    <location>
        <begin position="225"/>
        <end position="250"/>
    </location>
</feature>
<feature type="region of interest" description="Disordered" evidence="1">
    <location>
        <begin position="358"/>
        <end position="386"/>
    </location>
</feature>
<comment type="caution">
    <text evidence="2">The sequence shown here is derived from an EMBL/GenBank/DDBJ whole genome shotgun (WGS) entry which is preliminary data.</text>
</comment>
<feature type="compositionally biased region" description="Basic residues" evidence="1">
    <location>
        <begin position="226"/>
        <end position="236"/>
    </location>
</feature>
<accession>A0A2A4JFM3</accession>
<dbReference type="AlphaFoldDB" id="A0A2A4JFM3"/>
<feature type="compositionally biased region" description="Acidic residues" evidence="1">
    <location>
        <begin position="359"/>
        <end position="381"/>
    </location>
</feature>
<evidence type="ECO:0000256" key="1">
    <source>
        <dbReference type="SAM" id="MobiDB-lite"/>
    </source>
</evidence>
<organism evidence="2">
    <name type="scientific">Heliothis virescens</name>
    <name type="common">Tobacco budworm moth</name>
    <dbReference type="NCBI Taxonomy" id="7102"/>
    <lineage>
        <taxon>Eukaryota</taxon>
        <taxon>Metazoa</taxon>
        <taxon>Ecdysozoa</taxon>
        <taxon>Arthropoda</taxon>
        <taxon>Hexapoda</taxon>
        <taxon>Insecta</taxon>
        <taxon>Pterygota</taxon>
        <taxon>Neoptera</taxon>
        <taxon>Endopterygota</taxon>
        <taxon>Lepidoptera</taxon>
        <taxon>Glossata</taxon>
        <taxon>Ditrysia</taxon>
        <taxon>Noctuoidea</taxon>
        <taxon>Noctuidae</taxon>
        <taxon>Heliothinae</taxon>
        <taxon>Heliothis</taxon>
    </lineage>
</organism>
<proteinExistence type="predicted"/>
<dbReference type="PROSITE" id="PS00018">
    <property type="entry name" value="EF_HAND_1"/>
    <property type="match status" value="1"/>
</dbReference>
<evidence type="ECO:0008006" key="3">
    <source>
        <dbReference type="Google" id="ProtNLM"/>
    </source>
</evidence>
<gene>
    <name evidence="2" type="ORF">B5V51_2593</name>
</gene>
<feature type="region of interest" description="Disordered" evidence="1">
    <location>
        <begin position="70"/>
        <end position="127"/>
    </location>
</feature>
<evidence type="ECO:0000313" key="2">
    <source>
        <dbReference type="EMBL" id="PCG70781.1"/>
    </source>
</evidence>
<feature type="compositionally biased region" description="Basic residues" evidence="1">
    <location>
        <begin position="90"/>
        <end position="106"/>
    </location>
</feature>
<feature type="compositionally biased region" description="Acidic residues" evidence="1">
    <location>
        <begin position="77"/>
        <end position="86"/>
    </location>
</feature>
<dbReference type="InterPro" id="IPR018247">
    <property type="entry name" value="EF_Hand_1_Ca_BS"/>
</dbReference>
<protein>
    <recommendedName>
        <fullName evidence="3">EF-hand domain-containing protein</fullName>
    </recommendedName>
</protein>
<name>A0A2A4JFM3_HELVI</name>
<reference evidence="2" key="1">
    <citation type="submission" date="2017-09" db="EMBL/GenBank/DDBJ databases">
        <title>Contemporary evolution of a Lepidopteran species, Heliothis virescens, in response to modern agricultural practices.</title>
        <authorList>
            <person name="Fritz M.L."/>
            <person name="Deyonke A.M."/>
            <person name="Papanicolaou A."/>
            <person name="Micinski S."/>
            <person name="Westbrook J."/>
            <person name="Gould F."/>
        </authorList>
    </citation>
    <scope>NUCLEOTIDE SEQUENCE [LARGE SCALE GENOMIC DNA]</scope>
    <source>
        <strain evidence="2">HvINT-</strain>
        <tissue evidence="2">Whole body</tissue>
    </source>
</reference>
<sequence>MPLAAQGTLERKNIFNDYRQSVDDDEEIRLTNDRDEQYKVADENGFKQLGLVILDSAHKLLTRRNMNIIEDTRDGESTESDTDDDESHSKPRKKKKIERTATKPKPKPKEVKKDTDDEEEEVEVVKKKIEKKVEKKVKLLRTPDSGERDDDSVLRGMNNQCVMDMEKKSDKCTMACFWSHEDVCKRFSCSTRAQSFDIGGNSTESDLEDDDDERNDTKIGLELRAHDKKSNKKSRSRTIPIPPKKRTVAKPNSLRIREEKTVQNERIPRSKCVSEIQMDIEECMRACVRAHEEALIEAKEFLRTGSGDTISIPEDSEDDQSEIMALVILEHADSRESNKSISNENEIMEPWVEHLSPDYDLDSSGEINSDEYQDSDSEVDTSTESSYYHEEDYLNNLSLEDDSKTTKKVETSDYVHEAHVLRKRWRSCQKKASKVCREACVVAYKNSCDEHRCKKKLKKTLKKQCKMSCKDFFL</sequence>